<organism evidence="3 4">
    <name type="scientific">Trametes cubensis</name>
    <dbReference type="NCBI Taxonomy" id="1111947"/>
    <lineage>
        <taxon>Eukaryota</taxon>
        <taxon>Fungi</taxon>
        <taxon>Dikarya</taxon>
        <taxon>Basidiomycota</taxon>
        <taxon>Agaricomycotina</taxon>
        <taxon>Agaricomycetes</taxon>
        <taxon>Polyporales</taxon>
        <taxon>Polyporaceae</taxon>
        <taxon>Trametes</taxon>
    </lineage>
</organism>
<dbReference type="Proteomes" id="UP001215151">
    <property type="component" value="Unassembled WGS sequence"/>
</dbReference>
<feature type="chain" id="PRO_5042044799" description="Ser-Thr-rich glycosyl-phosphatidyl-inositol-anchored membrane family-domain-containing protein" evidence="2">
    <location>
        <begin position="24"/>
        <end position="232"/>
    </location>
</feature>
<protein>
    <recommendedName>
        <fullName evidence="5">Ser-Thr-rich glycosyl-phosphatidyl-inositol-anchored membrane family-domain-containing protein</fullName>
    </recommendedName>
</protein>
<reference evidence="3" key="1">
    <citation type="submission" date="2022-11" db="EMBL/GenBank/DDBJ databases">
        <title>Genome Sequence of Cubamyces cubensis.</title>
        <authorList>
            <person name="Buettner E."/>
        </authorList>
    </citation>
    <scope>NUCLEOTIDE SEQUENCE</scope>
    <source>
        <strain evidence="3">MPL-01</strain>
    </source>
</reference>
<proteinExistence type="predicted"/>
<comment type="caution">
    <text evidence="3">The sequence shown here is derived from an EMBL/GenBank/DDBJ whole genome shotgun (WGS) entry which is preliminary data.</text>
</comment>
<evidence type="ECO:0000256" key="2">
    <source>
        <dbReference type="SAM" id="SignalP"/>
    </source>
</evidence>
<feature type="signal peptide" evidence="2">
    <location>
        <begin position="1"/>
        <end position="23"/>
    </location>
</feature>
<keyword evidence="2" id="KW-0732">Signal</keyword>
<gene>
    <name evidence="3" type="ORF">ONZ51_g10091</name>
</gene>
<evidence type="ECO:0000256" key="1">
    <source>
        <dbReference type="SAM" id="MobiDB-lite"/>
    </source>
</evidence>
<evidence type="ECO:0000313" key="4">
    <source>
        <dbReference type="Proteomes" id="UP001215151"/>
    </source>
</evidence>
<accession>A0AAD7TK70</accession>
<name>A0AAD7TK70_9APHY</name>
<keyword evidence="4" id="KW-1185">Reference proteome</keyword>
<feature type="compositionally biased region" description="Low complexity" evidence="1">
    <location>
        <begin position="172"/>
        <end position="189"/>
    </location>
</feature>
<feature type="compositionally biased region" description="Polar residues" evidence="1">
    <location>
        <begin position="190"/>
        <end position="200"/>
    </location>
</feature>
<dbReference type="AlphaFoldDB" id="A0AAD7TK70"/>
<sequence>MTAFRFLVALAAICFLGLSRALAASLVSRVVSPTIISPGSQDEWSLGAVQTVTWITDGFNVTGVNGTILMGYVQSNGSVFLWKDQPLAEDFPLSDGQVNVRCPLNLPTGARYVIALLGDESNLSAVFQVVDANNPIPSSVQPEPSTLSTTGHVPSATITQTSVVGTIPPPSNTGTSSSGTNSTSTSTSSDTAHPTQTKPSGNGAMTWKEGLRGYTVFAGLQIVLLMAGLRLV</sequence>
<feature type="region of interest" description="Disordered" evidence="1">
    <location>
        <begin position="160"/>
        <end position="205"/>
    </location>
</feature>
<evidence type="ECO:0008006" key="5">
    <source>
        <dbReference type="Google" id="ProtNLM"/>
    </source>
</evidence>
<dbReference type="EMBL" id="JAPEVG010000377">
    <property type="protein sequence ID" value="KAJ8463705.1"/>
    <property type="molecule type" value="Genomic_DNA"/>
</dbReference>
<evidence type="ECO:0000313" key="3">
    <source>
        <dbReference type="EMBL" id="KAJ8463705.1"/>
    </source>
</evidence>